<keyword evidence="3" id="KW-1185">Reference proteome</keyword>
<organism evidence="2 3">
    <name type="scientific">Mesorhabditis spiculigera</name>
    <dbReference type="NCBI Taxonomy" id="96644"/>
    <lineage>
        <taxon>Eukaryota</taxon>
        <taxon>Metazoa</taxon>
        <taxon>Ecdysozoa</taxon>
        <taxon>Nematoda</taxon>
        <taxon>Chromadorea</taxon>
        <taxon>Rhabditida</taxon>
        <taxon>Rhabditina</taxon>
        <taxon>Rhabditomorpha</taxon>
        <taxon>Rhabditoidea</taxon>
        <taxon>Rhabditidae</taxon>
        <taxon>Mesorhabditinae</taxon>
        <taxon>Mesorhabditis</taxon>
    </lineage>
</organism>
<keyword evidence="1" id="KW-0732">Signal</keyword>
<reference evidence="2" key="1">
    <citation type="submission" date="2023-06" db="EMBL/GenBank/DDBJ databases">
        <authorList>
            <person name="Delattre M."/>
        </authorList>
    </citation>
    <scope>NUCLEOTIDE SEQUENCE</scope>
    <source>
        <strain evidence="2">AF72</strain>
    </source>
</reference>
<sequence>MSRLIGLILNFLTICLSKHLVLVRNCDHNHFMSTGPYNMTRKELPPVELGKTFHCFTLKQGYKKLDNGQEMWWLDGKRNGKRFHIPPTNCTQKEMTTLSFAKQVWRHGTPDDVNIHFHHGYWENDKTILASSMACMNTPPIPSSPPVNQAAPAKRNRLSGATYYGLFQERAKDCRRHLDGMRTRMTDTESSINARAKL</sequence>
<proteinExistence type="predicted"/>
<dbReference type="EMBL" id="CATQJA010000443">
    <property type="protein sequence ID" value="CAJ0560388.1"/>
    <property type="molecule type" value="Genomic_DNA"/>
</dbReference>
<evidence type="ECO:0000256" key="1">
    <source>
        <dbReference type="SAM" id="SignalP"/>
    </source>
</evidence>
<protein>
    <submittedName>
        <fullName evidence="2">Uncharacterized protein</fullName>
    </submittedName>
</protein>
<gene>
    <name evidence="2" type="ORF">MSPICULIGERA_LOCUS1537</name>
</gene>
<comment type="caution">
    <text evidence="2">The sequence shown here is derived from an EMBL/GenBank/DDBJ whole genome shotgun (WGS) entry which is preliminary data.</text>
</comment>
<name>A0AA36C5M8_9BILA</name>
<feature type="chain" id="PRO_5041277565" evidence="1">
    <location>
        <begin position="18"/>
        <end position="198"/>
    </location>
</feature>
<dbReference type="Proteomes" id="UP001177023">
    <property type="component" value="Unassembled WGS sequence"/>
</dbReference>
<accession>A0AA36C5M8</accession>
<feature type="non-terminal residue" evidence="2">
    <location>
        <position position="198"/>
    </location>
</feature>
<feature type="signal peptide" evidence="1">
    <location>
        <begin position="1"/>
        <end position="17"/>
    </location>
</feature>
<evidence type="ECO:0000313" key="3">
    <source>
        <dbReference type="Proteomes" id="UP001177023"/>
    </source>
</evidence>
<dbReference type="AlphaFoldDB" id="A0AA36C5M8"/>
<evidence type="ECO:0000313" key="2">
    <source>
        <dbReference type="EMBL" id="CAJ0560388.1"/>
    </source>
</evidence>